<comment type="similarity">
    <text evidence="8">Belongs to the POU transcription factor family.</text>
</comment>
<name>A0A803JF62_XENTR</name>
<organism evidence="12">
    <name type="scientific">Xenopus tropicalis</name>
    <name type="common">Western clawed frog</name>
    <name type="synonym">Silurana tropicalis</name>
    <dbReference type="NCBI Taxonomy" id="8364"/>
    <lineage>
        <taxon>Eukaryota</taxon>
        <taxon>Metazoa</taxon>
        <taxon>Chordata</taxon>
        <taxon>Craniata</taxon>
        <taxon>Vertebrata</taxon>
        <taxon>Euteleostomi</taxon>
        <taxon>Amphibia</taxon>
        <taxon>Batrachia</taxon>
        <taxon>Anura</taxon>
        <taxon>Pipoidea</taxon>
        <taxon>Pipidae</taxon>
        <taxon>Xenopodinae</taxon>
        <taxon>Xenopus</taxon>
        <taxon>Silurana</taxon>
    </lineage>
</organism>
<evidence type="ECO:0000256" key="3">
    <source>
        <dbReference type="ARBA" id="ARBA00023125"/>
    </source>
</evidence>
<keyword evidence="2" id="KW-0221">Differentiation</keyword>
<comment type="subcellular location">
    <subcellularLocation>
        <location evidence="1 6 7">Nucleus</location>
    </subcellularLocation>
</comment>
<dbReference type="PROSITE" id="PS50071">
    <property type="entry name" value="HOMEOBOX_2"/>
    <property type="match status" value="1"/>
</dbReference>
<keyword evidence="3 6" id="KW-0238">DNA-binding</keyword>
<dbReference type="Ensembl" id="ENSXETT00000124045">
    <property type="protein sequence ID" value="ENSXETP00000114861"/>
    <property type="gene ID" value="ENSXETG00000048336"/>
</dbReference>
<dbReference type="GO" id="GO:0000981">
    <property type="term" value="F:DNA-binding transcription factor activity, RNA polymerase II-specific"/>
    <property type="evidence" value="ECO:0007669"/>
    <property type="project" value="InterPro"/>
</dbReference>
<evidence type="ECO:0000256" key="5">
    <source>
        <dbReference type="ARBA" id="ARBA00023242"/>
    </source>
</evidence>
<dbReference type="Pfam" id="PF00157">
    <property type="entry name" value="Pou"/>
    <property type="match status" value="1"/>
</dbReference>
<evidence type="ECO:0000256" key="4">
    <source>
        <dbReference type="ARBA" id="ARBA00023155"/>
    </source>
</evidence>
<dbReference type="SUPFAM" id="SSF47413">
    <property type="entry name" value="lambda repressor-like DNA-binding domains"/>
    <property type="match status" value="1"/>
</dbReference>
<dbReference type="InParanoid" id="A0A803JF62"/>
<dbReference type="InterPro" id="IPR000327">
    <property type="entry name" value="POU_dom"/>
</dbReference>
<dbReference type="SUPFAM" id="SSF46689">
    <property type="entry name" value="Homeodomain-like"/>
    <property type="match status" value="1"/>
</dbReference>
<keyword evidence="5 6" id="KW-0539">Nucleus</keyword>
<dbReference type="FunFam" id="1.10.260.40:FF:000022">
    <property type="entry name" value="POU domain protein"/>
    <property type="match status" value="1"/>
</dbReference>
<dbReference type="InterPro" id="IPR010982">
    <property type="entry name" value="Lambda_DNA-bd_dom_sf"/>
</dbReference>
<keyword evidence="8" id="KW-0804">Transcription</keyword>
<feature type="region of interest" description="Disordered" evidence="9">
    <location>
        <begin position="78"/>
        <end position="131"/>
    </location>
</feature>
<sequence>MYSQQPFPPFAFNAGLMQDPANCHFGGYTGLGHPQPFSFAFSTLKSENGDSGVQGMGDCSAPVMPWNSMASFDHHGQVETNQQGNPIRAPSPTPTLSDSRIKVKEEVAHETDSGEESPEPKYPSPPNPSLYYPNTWTGSPFWQVNPTAGNNSNSTNPMPSQTLVKNGSLPGNTTYPTPANQSPNTPVDCVVSSMESSRCSSANSSNGAINERATTIPNGGMVDGGQSSDNEEEVPSESEMEQFAKDLKHKRVSMGYTQADVGYALGVLYGKMFSQTTICRFESLQLSFKNMCQLKPFLERWLVEAENNDNLQELINREQVIAQTRKRKRRTNIENIVKGTLESYFMKCSKPGAQEMVQIAKELNMDKDVVRVWFCNRRQKGKRQGMPTVDENDGEGYDVGQTMASPPVGHYSLPQVVTSQGYMAAPLGSTPPLYASAFHKNELFPQPLPHAMPMGGHIG</sequence>
<dbReference type="GO" id="GO:0005667">
    <property type="term" value="C:transcription regulator complex"/>
    <property type="evidence" value="ECO:0007669"/>
    <property type="project" value="UniProtKB-ARBA"/>
</dbReference>
<reference evidence="12" key="1">
    <citation type="journal article" date="2010" name="Science">
        <title>The genome of the Western clawed frog Xenopus tropicalis.</title>
        <authorList>
            <person name="Hellsten U."/>
            <person name="Harland R.M."/>
            <person name="Gilchrist M.J."/>
            <person name="Hendrix D."/>
            <person name="Jurka J."/>
            <person name="Kapitonov V."/>
            <person name="Ovcharenko I."/>
            <person name="Putnam N.H."/>
            <person name="Shu S."/>
            <person name="Taher L."/>
            <person name="Blitz I.L."/>
            <person name="Blumberg B."/>
            <person name="Dichmann D.S."/>
            <person name="Dubchak I."/>
            <person name="Amaya E."/>
            <person name="Detter J.C."/>
            <person name="Fletcher R."/>
            <person name="Gerhard D.S."/>
            <person name="Goodstein D."/>
            <person name="Graves T."/>
            <person name="Grigoriev I.V."/>
            <person name="Grimwood J."/>
            <person name="Kawashima T."/>
            <person name="Lindquist E."/>
            <person name="Lucas S.M."/>
            <person name="Mead P.E."/>
            <person name="Mitros T."/>
            <person name="Ogino H."/>
            <person name="Ohta Y."/>
            <person name="Poliakov A.V."/>
            <person name="Pollet N."/>
            <person name="Robert J."/>
            <person name="Salamov A."/>
            <person name="Sater A.K."/>
            <person name="Schmutz J."/>
            <person name="Terry A."/>
            <person name="Vize P.D."/>
            <person name="Warren W.C."/>
            <person name="Wells D."/>
            <person name="Wills A."/>
            <person name="Wilson R.K."/>
            <person name="Zimmerman L.B."/>
            <person name="Zorn A.M."/>
            <person name="Grainger R."/>
            <person name="Grammer T."/>
            <person name="Khokha M.K."/>
            <person name="Richardson P.M."/>
            <person name="Rokhsar D.S."/>
        </authorList>
    </citation>
    <scope>NUCLEOTIDE SEQUENCE [LARGE SCALE GENOMIC DNA]</scope>
    <source>
        <strain evidence="12">Nigerian</strain>
    </source>
</reference>
<evidence type="ECO:0000259" key="10">
    <source>
        <dbReference type="PROSITE" id="PS50071"/>
    </source>
</evidence>
<dbReference type="GO" id="GO:0001702">
    <property type="term" value="P:gastrulation with mouth forming second"/>
    <property type="evidence" value="ECO:0007669"/>
    <property type="project" value="UniProtKB-ARBA"/>
</dbReference>
<dbReference type="GeneTree" id="ENSGT00940000162208"/>
<dbReference type="CDD" id="cd00086">
    <property type="entry name" value="homeodomain"/>
    <property type="match status" value="1"/>
</dbReference>
<evidence type="ECO:0000256" key="6">
    <source>
        <dbReference type="PROSITE-ProRule" id="PRU00108"/>
    </source>
</evidence>
<dbReference type="InterPro" id="IPR009057">
    <property type="entry name" value="Homeodomain-like_sf"/>
</dbReference>
<dbReference type="InterPro" id="IPR013847">
    <property type="entry name" value="POU"/>
</dbReference>
<proteinExistence type="inferred from homology"/>
<feature type="domain" description="POU-specific" evidence="11">
    <location>
        <begin position="232"/>
        <end position="306"/>
    </location>
</feature>
<evidence type="ECO:0000256" key="1">
    <source>
        <dbReference type="ARBA" id="ARBA00004123"/>
    </source>
</evidence>
<evidence type="ECO:0000313" key="12">
    <source>
        <dbReference type="Ensembl" id="ENSXETP00000106536"/>
    </source>
</evidence>
<dbReference type="InterPro" id="IPR001356">
    <property type="entry name" value="HD"/>
</dbReference>
<dbReference type="AlphaFoldDB" id="A0A803JF62"/>
<dbReference type="PANTHER" id="PTHR11636:SF136">
    <property type="entry name" value="POU DOMAIN, CLASS 5, TRANSCRIPTION FACTOR 1.1"/>
    <property type="match status" value="1"/>
</dbReference>
<dbReference type="GO" id="GO:0030154">
    <property type="term" value="P:cell differentiation"/>
    <property type="evidence" value="ECO:0007669"/>
    <property type="project" value="UniProtKB-KW"/>
</dbReference>
<evidence type="ECO:0000256" key="9">
    <source>
        <dbReference type="SAM" id="MobiDB-lite"/>
    </source>
</evidence>
<dbReference type="PROSITE" id="PS00465">
    <property type="entry name" value="POU_2"/>
    <property type="match status" value="1"/>
</dbReference>
<dbReference type="GO" id="GO:0043565">
    <property type="term" value="F:sequence-specific DNA binding"/>
    <property type="evidence" value="ECO:0007669"/>
    <property type="project" value="UniProtKB-ARBA"/>
</dbReference>
<reference evidence="12" key="2">
    <citation type="submission" date="2021-03" db="UniProtKB">
        <authorList>
            <consortium name="Ensembl"/>
        </authorList>
    </citation>
    <scope>IDENTIFICATION</scope>
</reference>
<dbReference type="Ensembl" id="ENSXETT00000119032">
    <property type="protein sequence ID" value="ENSXETP00000106536"/>
    <property type="gene ID" value="ENSXETG00000048336"/>
</dbReference>
<dbReference type="PROSITE" id="PS51179">
    <property type="entry name" value="POU_3"/>
    <property type="match status" value="1"/>
</dbReference>
<evidence type="ECO:0000256" key="8">
    <source>
        <dbReference type="RuleBase" id="RU361194"/>
    </source>
</evidence>
<evidence type="ECO:0000259" key="11">
    <source>
        <dbReference type="PROSITE" id="PS51179"/>
    </source>
</evidence>
<dbReference type="GO" id="GO:0005634">
    <property type="term" value="C:nucleus"/>
    <property type="evidence" value="ECO:0007669"/>
    <property type="project" value="UniProtKB-SubCell"/>
</dbReference>
<evidence type="ECO:0000256" key="7">
    <source>
        <dbReference type="RuleBase" id="RU000682"/>
    </source>
</evidence>
<feature type="DNA-binding region" description="Homeobox" evidence="6">
    <location>
        <begin position="326"/>
        <end position="385"/>
    </location>
</feature>
<dbReference type="PANTHER" id="PTHR11636">
    <property type="entry name" value="POU DOMAIN"/>
    <property type="match status" value="1"/>
</dbReference>
<dbReference type="InterPro" id="IPR017970">
    <property type="entry name" value="Homeobox_CS"/>
</dbReference>
<dbReference type="SMART" id="SM00389">
    <property type="entry name" value="HOX"/>
    <property type="match status" value="1"/>
</dbReference>
<dbReference type="Gene3D" id="1.10.260.40">
    <property type="entry name" value="lambda repressor-like DNA-binding domains"/>
    <property type="match status" value="1"/>
</dbReference>
<dbReference type="FunCoup" id="A0A803JF62">
    <property type="interactions" value="899"/>
</dbReference>
<accession>A0A803JF62</accession>
<dbReference type="PRINTS" id="PR00028">
    <property type="entry name" value="POUDOMAIN"/>
</dbReference>
<dbReference type="GO" id="GO:0140297">
    <property type="term" value="F:DNA-binding transcription factor binding"/>
    <property type="evidence" value="ECO:0007669"/>
    <property type="project" value="UniProtKB-ARBA"/>
</dbReference>
<dbReference type="InterPro" id="IPR050255">
    <property type="entry name" value="POU_domain_TF"/>
</dbReference>
<evidence type="ECO:0000256" key="2">
    <source>
        <dbReference type="ARBA" id="ARBA00022782"/>
    </source>
</evidence>
<dbReference type="Gene3D" id="1.10.10.60">
    <property type="entry name" value="Homeodomain-like"/>
    <property type="match status" value="1"/>
</dbReference>
<dbReference type="SMART" id="SM00352">
    <property type="entry name" value="POU"/>
    <property type="match status" value="1"/>
</dbReference>
<protein>
    <recommendedName>
        <fullName evidence="8">POU domain protein</fullName>
    </recommendedName>
</protein>
<dbReference type="PROSITE" id="PS00027">
    <property type="entry name" value="HOMEOBOX_1"/>
    <property type="match status" value="1"/>
</dbReference>
<keyword evidence="4 6" id="KW-0371">Homeobox</keyword>
<feature type="compositionally biased region" description="Basic and acidic residues" evidence="9">
    <location>
        <begin position="99"/>
        <end position="112"/>
    </location>
</feature>
<dbReference type="Pfam" id="PF00046">
    <property type="entry name" value="Homeodomain"/>
    <property type="match status" value="1"/>
</dbReference>
<feature type="domain" description="Homeobox" evidence="10">
    <location>
        <begin position="324"/>
        <end position="384"/>
    </location>
</feature>